<gene>
    <name evidence="3" type="ORF">C8F04DRAFT_1214712</name>
</gene>
<dbReference type="PANTHER" id="PTHR33104:SF2">
    <property type="entry name" value="CXC3 LIKE CYSTEINE CLUSTER DOMAIN-CONTAINING PROTEIN"/>
    <property type="match status" value="1"/>
</dbReference>
<feature type="compositionally biased region" description="Acidic residues" evidence="1">
    <location>
        <begin position="831"/>
        <end position="842"/>
    </location>
</feature>
<proteinExistence type="predicted"/>
<evidence type="ECO:0000313" key="4">
    <source>
        <dbReference type="Proteomes" id="UP001218188"/>
    </source>
</evidence>
<comment type="caution">
    <text evidence="3">The sequence shown here is derived from an EMBL/GenBank/DDBJ whole genome shotgun (WGS) entry which is preliminary data.</text>
</comment>
<name>A0AAD6S0R1_9AGAR</name>
<feature type="compositionally biased region" description="Basic and acidic residues" evidence="1">
    <location>
        <begin position="982"/>
        <end position="998"/>
    </location>
</feature>
<feature type="compositionally biased region" description="Acidic residues" evidence="1">
    <location>
        <begin position="967"/>
        <end position="981"/>
    </location>
</feature>
<dbReference type="AlphaFoldDB" id="A0AAD6S0R1"/>
<evidence type="ECO:0000256" key="1">
    <source>
        <dbReference type="SAM" id="MobiDB-lite"/>
    </source>
</evidence>
<protein>
    <recommendedName>
        <fullName evidence="2">CxC2-like cysteine cluster KDZ transposase-associated domain-containing protein</fullName>
    </recommendedName>
</protein>
<dbReference type="Proteomes" id="UP001218188">
    <property type="component" value="Unassembled WGS sequence"/>
</dbReference>
<feature type="region of interest" description="Disordered" evidence="1">
    <location>
        <begin position="796"/>
        <end position="850"/>
    </location>
</feature>
<dbReference type="InterPro" id="IPR041457">
    <property type="entry name" value="CxC2_KDZ-assoc"/>
</dbReference>
<dbReference type="InterPro" id="IPR040521">
    <property type="entry name" value="KDZ"/>
</dbReference>
<dbReference type="Pfam" id="PF18803">
    <property type="entry name" value="CxC2"/>
    <property type="match status" value="1"/>
</dbReference>
<evidence type="ECO:0000313" key="3">
    <source>
        <dbReference type="EMBL" id="KAJ7018161.1"/>
    </source>
</evidence>
<accession>A0AAD6S0R1</accession>
<dbReference type="EMBL" id="JARJCM010000354">
    <property type="protein sequence ID" value="KAJ7018161.1"/>
    <property type="molecule type" value="Genomic_DNA"/>
</dbReference>
<organism evidence="3 4">
    <name type="scientific">Mycena alexandri</name>
    <dbReference type="NCBI Taxonomy" id="1745969"/>
    <lineage>
        <taxon>Eukaryota</taxon>
        <taxon>Fungi</taxon>
        <taxon>Dikarya</taxon>
        <taxon>Basidiomycota</taxon>
        <taxon>Agaricomycotina</taxon>
        <taxon>Agaricomycetes</taxon>
        <taxon>Agaricomycetidae</taxon>
        <taxon>Agaricales</taxon>
        <taxon>Marasmiineae</taxon>
        <taxon>Mycenaceae</taxon>
        <taxon>Mycena</taxon>
    </lineage>
</organism>
<feature type="compositionally biased region" description="Basic and acidic residues" evidence="1">
    <location>
        <begin position="796"/>
        <end position="820"/>
    </location>
</feature>
<feature type="region of interest" description="Disordered" evidence="1">
    <location>
        <begin position="951"/>
        <end position="1009"/>
    </location>
</feature>
<sequence length="1009" mass="114774">MFSSFKMAEWRPKRPEYLNELLRRDGTAGAEETVCAGHGCTVGHPQFRCQSCHGTLMFCQACCVAKHESNPLHIVEYWDGQCFTKKTLKELGLRIQFGHHRCVRPRPAPTTFVVLHTNGIHEVNVDYCGCEREAANGEHHIQLLRGGWYPATHVAPQTAATFELLDFFHAQTLQAKTTMYDFYVALEKLTNNTGVKPSTRYPEFLRVTRQYRHLLILKRAGRGHDPSGIFGTQPGECAVLCPACPRPGINLPDGWENAASEQRFLYVLFLALDACFRLKRRMVSSELRDPGLGTGWAYFTENEPYRQYLLSVTDQKEISTCSGLAALDYANTKFSRGYSSTGVGMGVCARHEFVQPNGVGDLQKGERYANMDYIFASILRHWDARLRKVISYDIVCQWWKSLKERLLHLPPLLRLKMVMHLMRFVIPKMHINAHILACRLLFSLSFLLGAGQTDGEGIERPWANIGGVATSTREQGPGFRRDTLDDHWNYWNWVKLTLIARLIRRRLDIAKVEASKQADAFEAFSQQQEERVPVWRKMVEDFEAESEQGPDVKRKCKNPYACVVKVSKPEADVRLEFSTQEAEDAQKGVPALHDVSPSGFIYAGLDLEEEQRRVRLQGELKKAKTTGQQISMTSLRTKLTRGIQRFRKLQGVYTPAALQAAARVSSEASQLPEDTPLFLPSALSEQERATGCTAGLINIEARARDAQCRTALVRLRNQLHIKTRFLIYKKIHSRHQGANTRSRTIVTRNESKIRLHSERYQAAWEAIRSLSGGDATKVGWQKLRKRDIRLLEDPEELSKRQAKRERQEERRRAKERRLTAEGEIPLVPPPAEDDDDDSDGEEREARGGESVREVSWIWTVAGTAGTDAELEDALRIEWAKAYARSRRWKEEVMLLEEEMRRILQVIRVGEVDELFAEGAIAYAIKQARMFRQMAEDAQRIFTEEKLANGKKRTARRPAMVDGADSSSSEEEDEGGEDGEEGWDGRGDAEERGDVHSDEEFFLGGEDEQD</sequence>
<keyword evidence="4" id="KW-1185">Reference proteome</keyword>
<feature type="domain" description="CxC2-like cysteine cluster KDZ transposase-associated" evidence="2">
    <location>
        <begin position="88"/>
        <end position="194"/>
    </location>
</feature>
<evidence type="ECO:0000259" key="2">
    <source>
        <dbReference type="Pfam" id="PF18803"/>
    </source>
</evidence>
<dbReference type="Pfam" id="PF18758">
    <property type="entry name" value="KDZ"/>
    <property type="match status" value="1"/>
</dbReference>
<dbReference type="PANTHER" id="PTHR33104">
    <property type="entry name" value="SI:DKEY-29D5.2"/>
    <property type="match status" value="1"/>
</dbReference>
<reference evidence="3" key="1">
    <citation type="submission" date="2023-03" db="EMBL/GenBank/DDBJ databases">
        <title>Massive genome expansion in bonnet fungi (Mycena s.s.) driven by repeated elements and novel gene families across ecological guilds.</title>
        <authorList>
            <consortium name="Lawrence Berkeley National Laboratory"/>
            <person name="Harder C.B."/>
            <person name="Miyauchi S."/>
            <person name="Viragh M."/>
            <person name="Kuo A."/>
            <person name="Thoen E."/>
            <person name="Andreopoulos B."/>
            <person name="Lu D."/>
            <person name="Skrede I."/>
            <person name="Drula E."/>
            <person name="Henrissat B."/>
            <person name="Morin E."/>
            <person name="Kohler A."/>
            <person name="Barry K."/>
            <person name="LaButti K."/>
            <person name="Morin E."/>
            <person name="Salamov A."/>
            <person name="Lipzen A."/>
            <person name="Mereny Z."/>
            <person name="Hegedus B."/>
            <person name="Baldrian P."/>
            <person name="Stursova M."/>
            <person name="Weitz H."/>
            <person name="Taylor A."/>
            <person name="Grigoriev I.V."/>
            <person name="Nagy L.G."/>
            <person name="Martin F."/>
            <person name="Kauserud H."/>
        </authorList>
    </citation>
    <scope>NUCLEOTIDE SEQUENCE</scope>
    <source>
        <strain evidence="3">CBHHK200</strain>
    </source>
</reference>